<dbReference type="SUPFAM" id="SSF160240">
    <property type="entry name" value="Cation efflux protein cytoplasmic domain-like"/>
    <property type="match status" value="1"/>
</dbReference>
<evidence type="ECO:0000256" key="1">
    <source>
        <dbReference type="ARBA" id="ARBA00004141"/>
    </source>
</evidence>
<keyword evidence="4 9" id="KW-0812">Transmembrane</keyword>
<evidence type="ECO:0000256" key="8">
    <source>
        <dbReference type="SAM" id="MobiDB-lite"/>
    </source>
</evidence>
<feature type="domain" description="Cation efflux protein cytoplasmic" evidence="11">
    <location>
        <begin position="237"/>
        <end position="312"/>
    </location>
</feature>
<evidence type="ECO:0000259" key="11">
    <source>
        <dbReference type="Pfam" id="PF16916"/>
    </source>
</evidence>
<comment type="subcellular location">
    <subcellularLocation>
        <location evidence="1">Membrane</location>
        <topology evidence="1">Multi-pass membrane protein</topology>
    </subcellularLocation>
</comment>
<dbReference type="Gene3D" id="1.20.1510.10">
    <property type="entry name" value="Cation efflux protein transmembrane domain"/>
    <property type="match status" value="1"/>
</dbReference>
<evidence type="ECO:0000256" key="5">
    <source>
        <dbReference type="ARBA" id="ARBA00022989"/>
    </source>
</evidence>
<keyword evidence="13" id="KW-1185">Reference proteome</keyword>
<feature type="domain" description="Cation efflux protein transmembrane" evidence="10">
    <location>
        <begin position="41"/>
        <end position="233"/>
    </location>
</feature>
<dbReference type="SUPFAM" id="SSF161111">
    <property type="entry name" value="Cation efflux protein transmembrane domain-like"/>
    <property type="match status" value="1"/>
</dbReference>
<evidence type="ECO:0000256" key="9">
    <source>
        <dbReference type="SAM" id="Phobius"/>
    </source>
</evidence>
<dbReference type="Pfam" id="PF01545">
    <property type="entry name" value="Cation_efflux"/>
    <property type="match status" value="1"/>
</dbReference>
<feature type="transmembrane region" description="Helical" evidence="9">
    <location>
        <begin position="41"/>
        <end position="66"/>
    </location>
</feature>
<dbReference type="InterPro" id="IPR002524">
    <property type="entry name" value="Cation_efflux"/>
</dbReference>
<evidence type="ECO:0000256" key="4">
    <source>
        <dbReference type="ARBA" id="ARBA00022692"/>
    </source>
</evidence>
<feature type="transmembrane region" description="Helical" evidence="9">
    <location>
        <begin position="175"/>
        <end position="197"/>
    </location>
</feature>
<keyword evidence="5 9" id="KW-1133">Transmembrane helix</keyword>
<evidence type="ECO:0000313" key="12">
    <source>
        <dbReference type="EMBL" id="QSB06948.1"/>
    </source>
</evidence>
<evidence type="ECO:0000256" key="6">
    <source>
        <dbReference type="ARBA" id="ARBA00023065"/>
    </source>
</evidence>
<dbReference type="GO" id="GO:0005886">
    <property type="term" value="C:plasma membrane"/>
    <property type="evidence" value="ECO:0007669"/>
    <property type="project" value="TreeGrafter"/>
</dbReference>
<gene>
    <name evidence="12" type="ORF">JQS30_03895</name>
</gene>
<dbReference type="InterPro" id="IPR027470">
    <property type="entry name" value="Cation_efflux_CTD"/>
</dbReference>
<evidence type="ECO:0000256" key="3">
    <source>
        <dbReference type="ARBA" id="ARBA00022448"/>
    </source>
</evidence>
<proteinExistence type="inferred from homology"/>
<feature type="region of interest" description="Disordered" evidence="8">
    <location>
        <begin position="1"/>
        <end position="29"/>
    </location>
</feature>
<dbReference type="InterPro" id="IPR058533">
    <property type="entry name" value="Cation_efflux_TM"/>
</dbReference>
<dbReference type="AlphaFoldDB" id="A0A895XZD1"/>
<feature type="transmembrane region" description="Helical" evidence="9">
    <location>
        <begin position="78"/>
        <end position="95"/>
    </location>
</feature>
<sequence length="324" mass="34775">MGGSTHRSGSTRRAPHGHDHHSHAPSVAAAATMGAKHRNKLWIALGLALTVMTFELITAFMTGSLALLSDAAHVGTDALGIGMALAAIIAVQRSLGRSRQTFGWYRLEVLAALGNTLLLFGVAIFVLVEAAKRLSDPPEVNSLPMLAVAIGALVVNVVSLLMLRAGAKESINIRGAYFEVLGDAVSSIGVITAAIIIWTTGWYYADSLMAVAVGLFILPRAWRLGRDALHILLQNAPKHLDMDQVKRSLSDIDGVEEVHDLHVWTLTSGLDVATVHLVLQEERANLKDVLSIARGTLEHDFGITHATLQAEPRSETPKCESIPY</sequence>
<reference evidence="12" key="1">
    <citation type="submission" date="2021-02" db="EMBL/GenBank/DDBJ databases">
        <title>Natronoglycomyces albus gen. nov., sp. nov, a haloalkaliphilic actinobacterium from a soda solonchak soil.</title>
        <authorList>
            <person name="Sorokin D.Y."/>
            <person name="Khijniak T.V."/>
            <person name="Zakharycheva A.P."/>
            <person name="Boueva O.V."/>
            <person name="Ariskina E.V."/>
            <person name="Hahnke R.L."/>
            <person name="Bunk B."/>
            <person name="Sproer C."/>
            <person name="Schumann P."/>
            <person name="Evtushenko L.I."/>
            <person name="Kublanov I.V."/>
        </authorList>
    </citation>
    <scope>NUCLEOTIDE SEQUENCE</scope>
    <source>
        <strain evidence="12">DSM 106290</strain>
    </source>
</reference>
<dbReference type="PANTHER" id="PTHR11562">
    <property type="entry name" value="CATION EFFLUX PROTEIN/ ZINC TRANSPORTER"/>
    <property type="match status" value="1"/>
</dbReference>
<dbReference type="Pfam" id="PF16916">
    <property type="entry name" value="ZT_dimer"/>
    <property type="match status" value="1"/>
</dbReference>
<keyword evidence="7 9" id="KW-0472">Membrane</keyword>
<feature type="compositionally biased region" description="Basic residues" evidence="8">
    <location>
        <begin position="9"/>
        <end position="23"/>
    </location>
</feature>
<keyword evidence="3" id="KW-0813">Transport</keyword>
<name>A0A895XZD1_9ACTN</name>
<accession>A0A895XZD1</accession>
<evidence type="ECO:0000256" key="7">
    <source>
        <dbReference type="ARBA" id="ARBA00023136"/>
    </source>
</evidence>
<dbReference type="InterPro" id="IPR050681">
    <property type="entry name" value="CDF/SLC30A"/>
</dbReference>
<dbReference type="RefSeq" id="WP_213172951.1">
    <property type="nucleotide sequence ID" value="NZ_CP070496.1"/>
</dbReference>
<dbReference type="GO" id="GO:0005385">
    <property type="term" value="F:zinc ion transmembrane transporter activity"/>
    <property type="evidence" value="ECO:0007669"/>
    <property type="project" value="TreeGrafter"/>
</dbReference>
<dbReference type="InterPro" id="IPR036837">
    <property type="entry name" value="Cation_efflux_CTD_sf"/>
</dbReference>
<keyword evidence="6" id="KW-0406">Ion transport</keyword>
<feature type="transmembrane region" description="Helical" evidence="9">
    <location>
        <begin position="143"/>
        <end position="163"/>
    </location>
</feature>
<dbReference type="KEGG" id="nav:JQS30_03895"/>
<organism evidence="12 13">
    <name type="scientific">Natronoglycomyces albus</name>
    <dbReference type="NCBI Taxonomy" id="2811108"/>
    <lineage>
        <taxon>Bacteria</taxon>
        <taxon>Bacillati</taxon>
        <taxon>Actinomycetota</taxon>
        <taxon>Actinomycetes</taxon>
        <taxon>Glycomycetales</taxon>
        <taxon>Glycomycetaceae</taxon>
        <taxon>Natronoglycomyces</taxon>
    </lineage>
</organism>
<evidence type="ECO:0000256" key="2">
    <source>
        <dbReference type="ARBA" id="ARBA00008873"/>
    </source>
</evidence>
<dbReference type="InterPro" id="IPR027469">
    <property type="entry name" value="Cation_efflux_TMD_sf"/>
</dbReference>
<dbReference type="PANTHER" id="PTHR11562:SF17">
    <property type="entry name" value="RE54080P-RELATED"/>
    <property type="match status" value="1"/>
</dbReference>
<dbReference type="EMBL" id="CP070496">
    <property type="protein sequence ID" value="QSB06948.1"/>
    <property type="molecule type" value="Genomic_DNA"/>
</dbReference>
<evidence type="ECO:0000259" key="10">
    <source>
        <dbReference type="Pfam" id="PF01545"/>
    </source>
</evidence>
<dbReference type="Proteomes" id="UP000662939">
    <property type="component" value="Chromosome"/>
</dbReference>
<feature type="transmembrane region" description="Helical" evidence="9">
    <location>
        <begin position="107"/>
        <end position="131"/>
    </location>
</feature>
<dbReference type="NCBIfam" id="TIGR01297">
    <property type="entry name" value="CDF"/>
    <property type="match status" value="1"/>
</dbReference>
<protein>
    <submittedName>
        <fullName evidence="12">Cation transporter</fullName>
    </submittedName>
</protein>
<feature type="transmembrane region" description="Helical" evidence="9">
    <location>
        <begin position="203"/>
        <end position="222"/>
    </location>
</feature>
<evidence type="ECO:0000313" key="13">
    <source>
        <dbReference type="Proteomes" id="UP000662939"/>
    </source>
</evidence>
<comment type="similarity">
    <text evidence="2">Belongs to the cation diffusion facilitator (CDF) transporter (TC 2.A.4) family. SLC30A subfamily.</text>
</comment>